<protein>
    <submittedName>
        <fullName evidence="2">MotE family protein</fullName>
    </submittedName>
</protein>
<evidence type="ECO:0000313" key="2">
    <source>
        <dbReference type="EMBL" id="MCG7504673.1"/>
    </source>
</evidence>
<reference evidence="2 3" key="1">
    <citation type="submission" date="2022-02" db="EMBL/GenBank/DDBJ databases">
        <title>Draft genome sequence of Mezorhizobium retamae strain IRAMC:0171 isolated from Retama raetam nodules.</title>
        <authorList>
            <person name="Bengaied R."/>
            <person name="Sbissi I."/>
            <person name="Huber K."/>
            <person name="Ghodbane F."/>
            <person name="Nouioui I."/>
            <person name="Tarhouni M."/>
            <person name="Gtari M."/>
        </authorList>
    </citation>
    <scope>NUCLEOTIDE SEQUENCE [LARGE SCALE GENOMIC DNA]</scope>
    <source>
        <strain evidence="2 3">IRAMC:0171</strain>
    </source>
</reference>
<gene>
    <name evidence="2" type="ORF">L4923_06515</name>
</gene>
<accession>A0ABS9QCP7</accession>
<name>A0ABS9QCP7_9HYPH</name>
<dbReference type="RefSeq" id="WP_425530908.1">
    <property type="nucleotide sequence ID" value="NZ_JAKREW010000004.1"/>
</dbReference>
<dbReference type="Proteomes" id="UP001201701">
    <property type="component" value="Unassembled WGS sequence"/>
</dbReference>
<evidence type="ECO:0000313" key="3">
    <source>
        <dbReference type="Proteomes" id="UP001201701"/>
    </source>
</evidence>
<keyword evidence="3" id="KW-1185">Reference proteome</keyword>
<organism evidence="2 3">
    <name type="scientific">Mesorhizobium retamae</name>
    <dbReference type="NCBI Taxonomy" id="2912854"/>
    <lineage>
        <taxon>Bacteria</taxon>
        <taxon>Pseudomonadati</taxon>
        <taxon>Pseudomonadota</taxon>
        <taxon>Alphaproteobacteria</taxon>
        <taxon>Hyphomicrobiales</taxon>
        <taxon>Phyllobacteriaceae</taxon>
        <taxon>Mesorhizobium</taxon>
    </lineage>
</organism>
<feature type="region of interest" description="Disordered" evidence="1">
    <location>
        <begin position="55"/>
        <end position="90"/>
    </location>
</feature>
<dbReference type="EMBL" id="JAKREW010000004">
    <property type="protein sequence ID" value="MCG7504673.1"/>
    <property type="molecule type" value="Genomic_DNA"/>
</dbReference>
<sequence length="218" mass="23475">MTEATRPSRHRTLTHIAGVLAAILAMPGPARSEDAVRQVLPGGPTAVAAQNLTREAPRPEAEEPALPLPNPESGVPATTGTITPQSDESEVQRFCSNIADAARDRRYSLQAAELKELQTEVDKRIAALEQKRAEYEEWLKRREVFLARAEDSLVKIYSGMKPDAAAEQLAGINAELAAAILMKLEARKASVILNEMDTKAAAALTGIMGSAARRVDPT</sequence>
<dbReference type="SUPFAM" id="SSF158791">
    <property type="entry name" value="MgtE N-terminal domain-like"/>
    <property type="match status" value="1"/>
</dbReference>
<feature type="compositionally biased region" description="Polar residues" evidence="1">
    <location>
        <begin position="76"/>
        <end position="86"/>
    </location>
</feature>
<comment type="caution">
    <text evidence="2">The sequence shown here is derived from an EMBL/GenBank/DDBJ whole genome shotgun (WGS) entry which is preliminary data.</text>
</comment>
<proteinExistence type="predicted"/>
<evidence type="ECO:0000256" key="1">
    <source>
        <dbReference type="SAM" id="MobiDB-lite"/>
    </source>
</evidence>